<protein>
    <submittedName>
        <fullName evidence="9">Uncharacterized protein</fullName>
    </submittedName>
</protein>
<comment type="subcellular location">
    <subcellularLocation>
        <location evidence="1">Cell membrane</location>
        <topology evidence="1">Multi-pass membrane protein</topology>
    </subcellularLocation>
</comment>
<feature type="transmembrane region" description="Helical" evidence="8">
    <location>
        <begin position="294"/>
        <end position="313"/>
    </location>
</feature>
<evidence type="ECO:0000313" key="9">
    <source>
        <dbReference type="EMBL" id="GBD08828.1"/>
    </source>
</evidence>
<keyword evidence="4" id="KW-0808">Transferase</keyword>
<keyword evidence="3" id="KW-0328">Glycosyltransferase</keyword>
<feature type="transmembrane region" description="Helical" evidence="8">
    <location>
        <begin position="123"/>
        <end position="141"/>
    </location>
</feature>
<dbReference type="PANTHER" id="PTHR33908">
    <property type="entry name" value="MANNOSYLTRANSFERASE YKCB-RELATED"/>
    <property type="match status" value="1"/>
</dbReference>
<dbReference type="Proteomes" id="UP000236642">
    <property type="component" value="Unassembled WGS sequence"/>
</dbReference>
<evidence type="ECO:0000256" key="7">
    <source>
        <dbReference type="ARBA" id="ARBA00023136"/>
    </source>
</evidence>
<dbReference type="AlphaFoldDB" id="A0A2H5Y686"/>
<feature type="transmembrane region" description="Helical" evidence="8">
    <location>
        <begin position="100"/>
        <end position="117"/>
    </location>
</feature>
<feature type="transmembrane region" description="Helical" evidence="8">
    <location>
        <begin position="180"/>
        <end position="200"/>
    </location>
</feature>
<dbReference type="EMBL" id="BEHY01000018">
    <property type="protein sequence ID" value="GBD08828.1"/>
    <property type="molecule type" value="Genomic_DNA"/>
</dbReference>
<proteinExistence type="predicted"/>
<evidence type="ECO:0000256" key="1">
    <source>
        <dbReference type="ARBA" id="ARBA00004651"/>
    </source>
</evidence>
<feature type="transmembrane region" description="Helical" evidence="8">
    <location>
        <begin position="148"/>
        <end position="174"/>
    </location>
</feature>
<name>A0A2H5Y686_9CHLR</name>
<feature type="transmembrane region" description="Helical" evidence="8">
    <location>
        <begin position="72"/>
        <end position="93"/>
    </location>
</feature>
<evidence type="ECO:0000256" key="2">
    <source>
        <dbReference type="ARBA" id="ARBA00022475"/>
    </source>
</evidence>
<comment type="caution">
    <text evidence="9">The sequence shown here is derived from an EMBL/GenBank/DDBJ whole genome shotgun (WGS) entry which is preliminary data.</text>
</comment>
<evidence type="ECO:0000256" key="6">
    <source>
        <dbReference type="ARBA" id="ARBA00022989"/>
    </source>
</evidence>
<evidence type="ECO:0000256" key="4">
    <source>
        <dbReference type="ARBA" id="ARBA00022679"/>
    </source>
</evidence>
<dbReference type="GO" id="GO:0016763">
    <property type="term" value="F:pentosyltransferase activity"/>
    <property type="evidence" value="ECO:0007669"/>
    <property type="project" value="TreeGrafter"/>
</dbReference>
<dbReference type="GO" id="GO:0010041">
    <property type="term" value="P:response to iron(III) ion"/>
    <property type="evidence" value="ECO:0007669"/>
    <property type="project" value="TreeGrafter"/>
</dbReference>
<organism evidence="9 10">
    <name type="scientific">Candidatus Thermoflexus japonica</name>
    <dbReference type="NCBI Taxonomy" id="2035417"/>
    <lineage>
        <taxon>Bacteria</taxon>
        <taxon>Bacillati</taxon>
        <taxon>Chloroflexota</taxon>
        <taxon>Thermoflexia</taxon>
        <taxon>Thermoflexales</taxon>
        <taxon>Thermoflexaceae</taxon>
        <taxon>Thermoflexus</taxon>
    </lineage>
</organism>
<dbReference type="PANTHER" id="PTHR33908:SF3">
    <property type="entry name" value="UNDECAPRENYL PHOSPHATE-ALPHA-4-AMINO-4-DEOXY-L-ARABINOSE ARABINOSYL TRANSFERASE"/>
    <property type="match status" value="1"/>
</dbReference>
<dbReference type="GO" id="GO:0005886">
    <property type="term" value="C:plasma membrane"/>
    <property type="evidence" value="ECO:0007669"/>
    <property type="project" value="UniProtKB-SubCell"/>
</dbReference>
<evidence type="ECO:0000313" key="10">
    <source>
        <dbReference type="Proteomes" id="UP000236642"/>
    </source>
</evidence>
<accession>A0A2H5Y686</accession>
<reference evidence="10" key="1">
    <citation type="submission" date="2017-09" db="EMBL/GenBank/DDBJ databases">
        <title>Metaegenomics of thermophilic ammonia-oxidizing enrichment culture.</title>
        <authorList>
            <person name="Kato S."/>
            <person name="Suzuki K."/>
        </authorList>
    </citation>
    <scope>NUCLEOTIDE SEQUENCE [LARGE SCALE GENOMIC DNA]</scope>
</reference>
<evidence type="ECO:0000256" key="3">
    <source>
        <dbReference type="ARBA" id="ARBA00022676"/>
    </source>
</evidence>
<feature type="transmembrane region" description="Helical" evidence="8">
    <location>
        <begin position="322"/>
        <end position="343"/>
    </location>
</feature>
<keyword evidence="5 8" id="KW-0812">Transmembrane</keyword>
<evidence type="ECO:0000256" key="8">
    <source>
        <dbReference type="SAM" id="Phobius"/>
    </source>
</evidence>
<dbReference type="GO" id="GO:0009103">
    <property type="term" value="P:lipopolysaccharide biosynthetic process"/>
    <property type="evidence" value="ECO:0007669"/>
    <property type="project" value="UniProtKB-ARBA"/>
</dbReference>
<feature type="transmembrane region" description="Helical" evidence="8">
    <location>
        <begin position="243"/>
        <end position="262"/>
    </location>
</feature>
<evidence type="ECO:0000256" key="5">
    <source>
        <dbReference type="ARBA" id="ARBA00022692"/>
    </source>
</evidence>
<keyword evidence="2" id="KW-1003">Cell membrane</keyword>
<dbReference type="InterPro" id="IPR050297">
    <property type="entry name" value="LipidA_mod_glycosyltrf_83"/>
</dbReference>
<gene>
    <name evidence="9" type="ORF">HRbin22_01070</name>
</gene>
<feature type="transmembrane region" description="Helical" evidence="8">
    <location>
        <begin position="269"/>
        <end position="288"/>
    </location>
</feature>
<keyword evidence="7 8" id="KW-0472">Membrane</keyword>
<sequence length="728" mass="79950">MKRWGWMALSLALIGLAFGLRVYRLGAASLWYDEAFSVDLARHQIWQPVDAHPPLFYLTLRLWMALAGSSEFAVRFPSVMAGTLMAVLFAATAGRIERSPMARITALVLAATLPFWVWESREARMYAALGFWAALVLYGMVRGSFHLALFAALAGIYTHYAMLWMVPGILLLGLPWGSAWIPRAVVLLIGAIPGALHALWVGRTQGAFWPGTLDPGRILVILWEAQGLQARMAGFVPPDGSPWIPGLMAGAGIAGIGLISGLRRRAARSLFLTLGLLPLTVGLGLLYGNPKFHPHYFIGAAIGFWLPVALGWADGLRRARGAFLPALAAWGLFALPALIWALGHAEQVKDDWRGAVRTVEARKGPQEAVVLASGFALPAYQAYASTTTPIPLPAIPVADVRHVLDYEAVAPVLNRALAGTRGAWLVQWGDEINDPAQVTAAALDWIGDELETFTFVGGIRVRHFIWERFRPLPEDPQALFGHPGQPIGPHLIWLGYGLPGGILPADRPLSVIAGWRTTGPLPSGLRVSLRLEQENGTLWGQWDGALGGETWDTARWPWPRVVLARYAVQAQVGTPPGRYRPRLVVYRGDQVWLAAQLNPVDLSAPERPYVDPRWESPPRAQWPGLALTHVDLEGEPRACQPLTLALWWRVDGHPASNQVSLRIGEVSITEPWNPAQPDRAWGPGERWRTRYRIRMPCAPGRYALEVALGEGEDPSLRWQSALVVEVKP</sequence>
<keyword evidence="6 8" id="KW-1133">Transmembrane helix</keyword>